<dbReference type="Gene3D" id="3.40.50.300">
    <property type="entry name" value="P-loop containing nucleotide triphosphate hydrolases"/>
    <property type="match status" value="1"/>
</dbReference>
<dbReference type="Proteomes" id="UP000609346">
    <property type="component" value="Unassembled WGS sequence"/>
</dbReference>
<accession>A0ABR8MS12</accession>
<keyword evidence="1" id="KW-0547">Nucleotide-binding</keyword>
<gene>
    <name evidence="1" type="ORF">H8B09_06580</name>
</gene>
<dbReference type="Pfam" id="PF13671">
    <property type="entry name" value="AAA_33"/>
    <property type="match status" value="1"/>
</dbReference>
<dbReference type="SUPFAM" id="SSF52540">
    <property type="entry name" value="P-loop containing nucleoside triphosphate hydrolases"/>
    <property type="match status" value="1"/>
</dbReference>
<dbReference type="InterPro" id="IPR027417">
    <property type="entry name" value="P-loop_NTPase"/>
</dbReference>
<keyword evidence="1" id="KW-0067">ATP-binding</keyword>
<protein>
    <submittedName>
        <fullName evidence="1">ATP-binding protein</fullName>
    </submittedName>
</protein>
<proteinExistence type="predicted"/>
<dbReference type="PANTHER" id="PTHR37807">
    <property type="entry name" value="OS07G0160300 PROTEIN"/>
    <property type="match status" value="1"/>
</dbReference>
<keyword evidence="2" id="KW-1185">Reference proteome</keyword>
<sequence>MFFLQMSGFPGSGKSTLAREIAKITKAVIIDHDIVKSGLIEGLELEGVHDVDPKRAGGAAYHLEWSLVDFYLSQGHNVILDSPCLYDVLVEKGTGLALKHDANYKYVECILNDIHELNNRLTKRERMMTQIGPVDIPEERWQEVINRAKKPAHLPCMKVDTSQPLDDYLGAVIAYINKPDHNDRVG</sequence>
<organism evidence="1 2">
    <name type="scientific">Paenibacillus terricola</name>
    <dbReference type="NCBI Taxonomy" id="2763503"/>
    <lineage>
        <taxon>Bacteria</taxon>
        <taxon>Bacillati</taxon>
        <taxon>Bacillota</taxon>
        <taxon>Bacilli</taxon>
        <taxon>Bacillales</taxon>
        <taxon>Paenibacillaceae</taxon>
        <taxon>Paenibacillus</taxon>
    </lineage>
</organism>
<reference evidence="1 2" key="1">
    <citation type="submission" date="2020-09" db="EMBL/GenBank/DDBJ databases">
        <title>Paenibacillus sp. strain PR3 16S rRNA gene Genome sequencing and assembly.</title>
        <authorList>
            <person name="Kim J."/>
        </authorList>
    </citation>
    <scope>NUCLEOTIDE SEQUENCE [LARGE SCALE GENOMIC DNA]</scope>
    <source>
        <strain evidence="1 2">PR3</strain>
    </source>
</reference>
<evidence type="ECO:0000313" key="1">
    <source>
        <dbReference type="EMBL" id="MBD3918415.1"/>
    </source>
</evidence>
<comment type="caution">
    <text evidence="1">The sequence shown here is derived from an EMBL/GenBank/DDBJ whole genome shotgun (WGS) entry which is preliminary data.</text>
</comment>
<dbReference type="EMBL" id="JACXZA010000001">
    <property type="protein sequence ID" value="MBD3918415.1"/>
    <property type="molecule type" value="Genomic_DNA"/>
</dbReference>
<name>A0ABR8MS12_9BACL</name>
<dbReference type="GO" id="GO:0005524">
    <property type="term" value="F:ATP binding"/>
    <property type="evidence" value="ECO:0007669"/>
    <property type="project" value="UniProtKB-KW"/>
</dbReference>
<dbReference type="RefSeq" id="WP_191202842.1">
    <property type="nucleotide sequence ID" value="NZ_JACXZA010000001.1"/>
</dbReference>
<dbReference type="PANTHER" id="PTHR37807:SF3">
    <property type="entry name" value="OS07G0160300 PROTEIN"/>
    <property type="match status" value="1"/>
</dbReference>
<evidence type="ECO:0000313" key="2">
    <source>
        <dbReference type="Proteomes" id="UP000609346"/>
    </source>
</evidence>